<evidence type="ECO:0000313" key="2">
    <source>
        <dbReference type="Proteomes" id="UP000225277"/>
    </source>
</evidence>
<dbReference type="EMBL" id="FJUY01000005">
    <property type="protein sequence ID" value="CZT17996.1"/>
    <property type="molecule type" value="Genomic_DNA"/>
</dbReference>
<sequence length="50" mass="5436">MPIISDLDKQELQIALRCSLGCLISHSATSKGSSRPKIVELAESEALRHC</sequence>
<dbReference type="AlphaFoldDB" id="A0A2D3V381"/>
<dbReference type="GeneID" id="35599023"/>
<protein>
    <submittedName>
        <fullName evidence="1">Uncharacterized protein</fullName>
    </submittedName>
</protein>
<gene>
    <name evidence="1" type="ORF">RCC_03834</name>
</gene>
<keyword evidence="2" id="KW-1185">Reference proteome</keyword>
<proteinExistence type="predicted"/>
<dbReference type="RefSeq" id="XP_023624886.1">
    <property type="nucleotide sequence ID" value="XM_023769118.1"/>
</dbReference>
<dbReference type="OrthoDB" id="3762912at2759"/>
<dbReference type="Proteomes" id="UP000225277">
    <property type="component" value="Unassembled WGS sequence"/>
</dbReference>
<evidence type="ECO:0000313" key="1">
    <source>
        <dbReference type="EMBL" id="CZT17996.1"/>
    </source>
</evidence>
<accession>A0A2D3V381</accession>
<organism evidence="1 2">
    <name type="scientific">Ramularia collo-cygni</name>
    <dbReference type="NCBI Taxonomy" id="112498"/>
    <lineage>
        <taxon>Eukaryota</taxon>
        <taxon>Fungi</taxon>
        <taxon>Dikarya</taxon>
        <taxon>Ascomycota</taxon>
        <taxon>Pezizomycotina</taxon>
        <taxon>Dothideomycetes</taxon>
        <taxon>Dothideomycetidae</taxon>
        <taxon>Mycosphaerellales</taxon>
        <taxon>Mycosphaerellaceae</taxon>
        <taxon>Ramularia</taxon>
    </lineage>
</organism>
<name>A0A2D3V381_9PEZI</name>
<reference evidence="1 2" key="1">
    <citation type="submission" date="2016-03" db="EMBL/GenBank/DDBJ databases">
        <authorList>
            <person name="Ploux O."/>
        </authorList>
    </citation>
    <scope>NUCLEOTIDE SEQUENCE [LARGE SCALE GENOMIC DNA]</scope>
    <source>
        <strain evidence="1 2">URUG2</strain>
    </source>
</reference>